<reference evidence="1 2" key="1">
    <citation type="submission" date="2023-01" db="EMBL/GenBank/DDBJ databases">
        <authorList>
            <person name="Whitehead M."/>
        </authorList>
    </citation>
    <scope>NUCLEOTIDE SEQUENCE [LARGE SCALE GENOMIC DNA]</scope>
</reference>
<comment type="caution">
    <text evidence="1">The sequence shown here is derived from an EMBL/GenBank/DDBJ whole genome shotgun (WGS) entry which is preliminary data.</text>
</comment>
<accession>A0AAV0Y3M0</accession>
<sequence>MGITDAINCHERILELKENFSLEVLANGSINPTYRTVQNWHNEWRLENLGPRSGSGLIEKIIQKIDVYKERNVIVKFKEDPFALVIITPLMQRAHSLKSSSIYEFNHWSYAVAYAGVGF</sequence>
<name>A0AAV0Y3M0_9HEMI</name>
<protein>
    <submittedName>
        <fullName evidence="1">Uncharacterized protein</fullName>
    </submittedName>
</protein>
<organism evidence="1 2">
    <name type="scientific">Macrosiphum euphorbiae</name>
    <name type="common">potato aphid</name>
    <dbReference type="NCBI Taxonomy" id="13131"/>
    <lineage>
        <taxon>Eukaryota</taxon>
        <taxon>Metazoa</taxon>
        <taxon>Ecdysozoa</taxon>
        <taxon>Arthropoda</taxon>
        <taxon>Hexapoda</taxon>
        <taxon>Insecta</taxon>
        <taxon>Pterygota</taxon>
        <taxon>Neoptera</taxon>
        <taxon>Paraneoptera</taxon>
        <taxon>Hemiptera</taxon>
        <taxon>Sternorrhyncha</taxon>
        <taxon>Aphidomorpha</taxon>
        <taxon>Aphidoidea</taxon>
        <taxon>Aphididae</taxon>
        <taxon>Macrosiphini</taxon>
        <taxon>Macrosiphum</taxon>
    </lineage>
</organism>
<dbReference type="AlphaFoldDB" id="A0AAV0Y3M0"/>
<proteinExistence type="predicted"/>
<keyword evidence="2" id="KW-1185">Reference proteome</keyword>
<evidence type="ECO:0000313" key="2">
    <source>
        <dbReference type="Proteomes" id="UP001160148"/>
    </source>
</evidence>
<dbReference type="Proteomes" id="UP001160148">
    <property type="component" value="Unassembled WGS sequence"/>
</dbReference>
<gene>
    <name evidence="1" type="ORF">MEUPH1_LOCUS27695</name>
</gene>
<evidence type="ECO:0000313" key="1">
    <source>
        <dbReference type="EMBL" id="CAI6374031.1"/>
    </source>
</evidence>
<dbReference type="EMBL" id="CARXXK010001148">
    <property type="protein sequence ID" value="CAI6374031.1"/>
    <property type="molecule type" value="Genomic_DNA"/>
</dbReference>